<comment type="caution">
    <text evidence="2">The sequence shown here is derived from an EMBL/GenBank/DDBJ whole genome shotgun (WGS) entry which is preliminary data.</text>
</comment>
<reference evidence="2 3" key="1">
    <citation type="submission" date="2022-07" db="EMBL/GenBank/DDBJ databases">
        <title>Methylomonas rivi sp. nov., Methylomonas rosea sp. nov., Methylomonas aureus sp. nov. and Methylomonas subterranea sp. nov., four novel methanotrophs isolated from a freshwater creek and the deep terrestrial subsurface.</title>
        <authorList>
            <person name="Abin C."/>
            <person name="Sankaranarayanan K."/>
            <person name="Garner C."/>
            <person name="Sindelar R."/>
            <person name="Kotary K."/>
            <person name="Garner R."/>
            <person name="Barclay S."/>
            <person name="Lawson P."/>
            <person name="Krumholz L."/>
        </authorList>
    </citation>
    <scope>NUCLEOTIDE SEQUENCE [LARGE SCALE GENOMIC DNA]</scope>
    <source>
        <strain evidence="2 3">SURF-1</strain>
    </source>
</reference>
<gene>
    <name evidence="2" type="ORF">NP603_21335</name>
</gene>
<dbReference type="PANTHER" id="PTHR46832:SF1">
    <property type="entry name" value="5'-METHYLTHIOADENOSINE_S-ADENOSYLHOMOCYSTEINE NUCLEOSIDASE"/>
    <property type="match status" value="1"/>
</dbReference>
<dbReference type="NCBIfam" id="TIGR03468">
    <property type="entry name" value="HpnG"/>
    <property type="match status" value="1"/>
</dbReference>
<feature type="domain" description="Nucleoside phosphorylase" evidence="1">
    <location>
        <begin position="29"/>
        <end position="175"/>
    </location>
</feature>
<dbReference type="InterPro" id="IPR035994">
    <property type="entry name" value="Nucleoside_phosphorylase_sf"/>
</dbReference>
<dbReference type="Gene3D" id="3.40.50.1580">
    <property type="entry name" value="Nucleoside phosphorylase domain"/>
    <property type="match status" value="1"/>
</dbReference>
<evidence type="ECO:0000313" key="2">
    <source>
        <dbReference type="EMBL" id="MCQ8183665.1"/>
    </source>
</evidence>
<evidence type="ECO:0000259" key="1">
    <source>
        <dbReference type="Pfam" id="PF01048"/>
    </source>
</evidence>
<dbReference type="InterPro" id="IPR000845">
    <property type="entry name" value="Nucleoside_phosphorylase_d"/>
</dbReference>
<dbReference type="RefSeq" id="WP_256612883.1">
    <property type="nucleotide sequence ID" value="NZ_JANIBM010000063.1"/>
</dbReference>
<dbReference type="Proteomes" id="UP001524569">
    <property type="component" value="Unassembled WGS sequence"/>
</dbReference>
<protein>
    <submittedName>
        <fullName evidence="2">Phosphorylase</fullName>
    </submittedName>
</protein>
<accession>A0ABT1UPS6</accession>
<dbReference type="Pfam" id="PF01048">
    <property type="entry name" value="PNP_UDP_1"/>
    <property type="match status" value="1"/>
</dbReference>
<evidence type="ECO:0000313" key="3">
    <source>
        <dbReference type="Proteomes" id="UP001524569"/>
    </source>
</evidence>
<name>A0ABT1UPS6_9GAMM</name>
<organism evidence="2 3">
    <name type="scientific">Methylomonas aurea</name>
    <dbReference type="NCBI Taxonomy" id="2952224"/>
    <lineage>
        <taxon>Bacteria</taxon>
        <taxon>Pseudomonadati</taxon>
        <taxon>Pseudomonadota</taxon>
        <taxon>Gammaproteobacteria</taxon>
        <taxon>Methylococcales</taxon>
        <taxon>Methylococcaceae</taxon>
        <taxon>Methylomonas</taxon>
    </lineage>
</organism>
<dbReference type="PANTHER" id="PTHR46832">
    <property type="entry name" value="5'-METHYLTHIOADENOSINE/S-ADENOSYLHOMOCYSTEINE NUCLEOSIDASE"/>
    <property type="match status" value="1"/>
</dbReference>
<dbReference type="EMBL" id="JANIBM010000063">
    <property type="protein sequence ID" value="MCQ8183665.1"/>
    <property type="molecule type" value="Genomic_DNA"/>
</dbReference>
<proteinExistence type="predicted"/>
<sequence length="234" mass="24665">MSCGIVVALPEELSTLTRRKLVLGESHAIGDGIILIYSGAGPANAEKAANRLVQQGAKRLISWGCAGALAPVLRPGDLVLPERVRGNDQQDLTTAPAWRERVANLLASQQAVSAGALLESNGIVDQSAEKRTLFEQTGAAALDMESAAIGRVAASTELPFLVVRAVADPAAMNLPQAVVQALDANGQVKLGRLLAFLMTHPWELGGLVRLGIHFRAAQTSLKTAARQINEITQI</sequence>
<dbReference type="CDD" id="cd17768">
    <property type="entry name" value="adenosylhopane_nucleosidase_HpnG-like"/>
    <property type="match status" value="1"/>
</dbReference>
<dbReference type="InterPro" id="IPR017831">
    <property type="entry name" value="Hopanoid-assoc_phosphoryl_HpnG"/>
</dbReference>
<dbReference type="SUPFAM" id="SSF53167">
    <property type="entry name" value="Purine and uridine phosphorylases"/>
    <property type="match status" value="1"/>
</dbReference>
<keyword evidence="3" id="KW-1185">Reference proteome</keyword>